<keyword evidence="5" id="KW-0106">Calcium</keyword>
<dbReference type="SUPFAM" id="SSF55486">
    <property type="entry name" value="Metalloproteases ('zincins'), catalytic domain"/>
    <property type="match status" value="1"/>
</dbReference>
<dbReference type="Proteomes" id="UP001161247">
    <property type="component" value="Chromosome 2"/>
</dbReference>
<dbReference type="InterPro" id="IPR033739">
    <property type="entry name" value="M10A_MMP"/>
</dbReference>
<keyword evidence="6" id="KW-0732">Signal</keyword>
<comment type="cofactor">
    <cofactor evidence="5">
        <name>Ca(2+)</name>
        <dbReference type="ChEBI" id="CHEBI:29108"/>
    </cofactor>
    <text evidence="5">Can bind about 5 Ca(2+) ions per subunit.</text>
</comment>
<feature type="domain" description="Peptidase metallopeptidase" evidence="7">
    <location>
        <begin position="64"/>
        <end position="233"/>
    </location>
</feature>
<feature type="binding site" evidence="5">
    <location>
        <position position="206"/>
    </location>
    <ligand>
        <name>Zn(2+)</name>
        <dbReference type="ChEBI" id="CHEBI:29105"/>
        <label>2</label>
        <note>catalytic</note>
    </ligand>
</feature>
<evidence type="ECO:0000259" key="7">
    <source>
        <dbReference type="SMART" id="SM00235"/>
    </source>
</evidence>
<feature type="chain" id="PRO_5043931350" evidence="6">
    <location>
        <begin position="30"/>
        <end position="277"/>
    </location>
</feature>
<dbReference type="PANTHER" id="PTHR10201:SF272">
    <property type="entry name" value="METALLOENDOPROTEINASE 5-MMP"/>
    <property type="match status" value="1"/>
</dbReference>
<dbReference type="GO" id="GO:0004222">
    <property type="term" value="F:metalloendopeptidase activity"/>
    <property type="evidence" value="ECO:0007669"/>
    <property type="project" value="InterPro"/>
</dbReference>
<keyword evidence="2 5" id="KW-0479">Metal-binding</keyword>
<evidence type="ECO:0000313" key="8">
    <source>
        <dbReference type="EMBL" id="CAI9095786.1"/>
    </source>
</evidence>
<proteinExistence type="predicted"/>
<protein>
    <submittedName>
        <fullName evidence="8">OLC1v1031801C1</fullName>
    </submittedName>
</protein>
<dbReference type="GO" id="GO:0008270">
    <property type="term" value="F:zinc ion binding"/>
    <property type="evidence" value="ECO:0007669"/>
    <property type="project" value="InterPro"/>
</dbReference>
<dbReference type="InterPro" id="IPR021190">
    <property type="entry name" value="Pept_M10A"/>
</dbReference>
<evidence type="ECO:0000256" key="4">
    <source>
        <dbReference type="ARBA" id="ARBA00022833"/>
    </source>
</evidence>
<dbReference type="InterPro" id="IPR001818">
    <property type="entry name" value="Pept_M10_metallopeptidase"/>
</dbReference>
<gene>
    <name evidence="8" type="ORF">OLC1_LOCUS6679</name>
</gene>
<sequence length="277" mass="31106">MSTFFSYYKNYTYLLFLFLFLLHCTPSSCRNIADVTRRTPQSSSQQNSQNNNSHERILYDTYPNMQTWGDGPHLAATVTYSFLSAYMIDYLSLDDIRAAFGSAFSQWADVTPLNFMELPEVWKTDITIGFFVGDHGDGYLFDGPGGEVGHAEPPRDGRLHLDGDERWTVNLAVDPSEMAYDLESAAVHLIGHTLGLRDSTVIEAVMHPNLTARTRKVELAYDDIAGIQALYGAIPNTPNRHPDPSSSTSLSGFMETRRRRFGWNTLLTFVLVSLSLL</sequence>
<feature type="signal peptide" evidence="6">
    <location>
        <begin position="1"/>
        <end position="29"/>
    </location>
</feature>
<feature type="binding site" evidence="5">
    <location>
        <position position="165"/>
    </location>
    <ligand>
        <name>Ca(2+)</name>
        <dbReference type="ChEBI" id="CHEBI:29108"/>
        <label>1</label>
    </ligand>
</feature>
<evidence type="ECO:0000256" key="1">
    <source>
        <dbReference type="ARBA" id="ARBA00022670"/>
    </source>
</evidence>
<dbReference type="GO" id="GO:0031012">
    <property type="term" value="C:extracellular matrix"/>
    <property type="evidence" value="ECO:0007669"/>
    <property type="project" value="InterPro"/>
</dbReference>
<dbReference type="Gene3D" id="3.40.390.10">
    <property type="entry name" value="Collagenase (Catalytic Domain)"/>
    <property type="match status" value="1"/>
</dbReference>
<feature type="binding site" evidence="5">
    <location>
        <position position="192"/>
    </location>
    <ligand>
        <name>Zn(2+)</name>
        <dbReference type="ChEBI" id="CHEBI:29105"/>
        <label>2</label>
        <note>catalytic</note>
    </ligand>
</feature>
<feature type="binding site" evidence="5">
    <location>
        <position position="188"/>
    </location>
    <ligand>
        <name>Zn(2+)</name>
        <dbReference type="ChEBI" id="CHEBI:29105"/>
        <label>2</label>
        <note>catalytic</note>
    </ligand>
</feature>
<evidence type="ECO:0000256" key="6">
    <source>
        <dbReference type="SAM" id="SignalP"/>
    </source>
</evidence>
<dbReference type="GO" id="GO:0030198">
    <property type="term" value="P:extracellular matrix organization"/>
    <property type="evidence" value="ECO:0007669"/>
    <property type="project" value="TreeGrafter"/>
</dbReference>
<dbReference type="PANTHER" id="PTHR10201">
    <property type="entry name" value="MATRIX METALLOPROTEINASE"/>
    <property type="match status" value="1"/>
</dbReference>
<evidence type="ECO:0000313" key="9">
    <source>
        <dbReference type="Proteomes" id="UP001161247"/>
    </source>
</evidence>
<comment type="cofactor">
    <cofactor evidence="5">
        <name>Zn(2+)</name>
        <dbReference type="ChEBI" id="CHEBI:29105"/>
    </cofactor>
    <text evidence="5">Binds 2 Zn(2+) ions per subunit.</text>
</comment>
<dbReference type="SMART" id="SM00235">
    <property type="entry name" value="ZnMc"/>
    <property type="match status" value="1"/>
</dbReference>
<feature type="binding site" evidence="5">
    <location>
        <position position="150"/>
    </location>
    <ligand>
        <name>Zn(2+)</name>
        <dbReference type="ChEBI" id="CHEBI:29105"/>
        <label>1</label>
    </ligand>
</feature>
<accession>A0AAV1CJD8</accession>
<feature type="binding site" evidence="5">
    <location>
        <position position="160"/>
    </location>
    <ligand>
        <name>Zn(2+)</name>
        <dbReference type="ChEBI" id="CHEBI:29105"/>
        <label>1</label>
    </ligand>
</feature>
<feature type="binding site" evidence="5">
    <location>
        <position position="137"/>
    </location>
    <ligand>
        <name>Zn(2+)</name>
        <dbReference type="ChEBI" id="CHEBI:29105"/>
        <label>1</label>
    </ligand>
</feature>
<feature type="binding site" evidence="5">
    <location>
        <position position="165"/>
    </location>
    <ligand>
        <name>Ca(2+)</name>
        <dbReference type="ChEBI" id="CHEBI:29108"/>
        <label>3</label>
    </ligand>
</feature>
<dbReference type="EMBL" id="OX459119">
    <property type="protein sequence ID" value="CAI9095786.1"/>
    <property type="molecule type" value="Genomic_DNA"/>
</dbReference>
<feature type="binding site" evidence="5">
    <location>
        <position position="162"/>
    </location>
    <ligand>
        <name>Ca(2+)</name>
        <dbReference type="ChEBI" id="CHEBI:29108"/>
        <label>3</label>
    </ligand>
</feature>
<evidence type="ECO:0000256" key="2">
    <source>
        <dbReference type="ARBA" id="ARBA00022723"/>
    </source>
</evidence>
<feature type="binding site" evidence="5">
    <location>
        <position position="143"/>
    </location>
    <ligand>
        <name>Ca(2+)</name>
        <dbReference type="ChEBI" id="CHEBI:29108"/>
        <label>3</label>
    </ligand>
</feature>
<feature type="binding site" evidence="5">
    <location>
        <position position="89"/>
    </location>
    <ligand>
        <name>Ca(2+)</name>
        <dbReference type="ChEBI" id="CHEBI:29108"/>
        <label>1</label>
    </ligand>
</feature>
<dbReference type="InterPro" id="IPR006026">
    <property type="entry name" value="Peptidase_Metallo"/>
</dbReference>
<dbReference type="AlphaFoldDB" id="A0AAV1CJD8"/>
<dbReference type="InterPro" id="IPR024079">
    <property type="entry name" value="MetalloPept_cat_dom_sf"/>
</dbReference>
<feature type="binding site" evidence="5">
    <location>
        <position position="135"/>
    </location>
    <ligand>
        <name>Zn(2+)</name>
        <dbReference type="ChEBI" id="CHEBI:29105"/>
        <label>1</label>
    </ligand>
</feature>
<feature type="binding site" evidence="5">
    <location>
        <position position="125"/>
    </location>
    <ligand>
        <name>Ca(2+)</name>
        <dbReference type="ChEBI" id="CHEBI:29108"/>
        <label>2</label>
    </ligand>
</feature>
<keyword evidence="3" id="KW-0378">Hydrolase</keyword>
<dbReference type="Pfam" id="PF00413">
    <property type="entry name" value="Peptidase_M10"/>
    <property type="match status" value="1"/>
</dbReference>
<feature type="binding site" evidence="5">
    <location>
        <position position="142"/>
    </location>
    <ligand>
        <name>Ca(2+)</name>
        <dbReference type="ChEBI" id="CHEBI:29108"/>
        <label>3</label>
    </ligand>
</feature>
<reference evidence="8" key="1">
    <citation type="submission" date="2023-03" db="EMBL/GenBank/DDBJ databases">
        <authorList>
            <person name="Julca I."/>
        </authorList>
    </citation>
    <scope>NUCLEOTIDE SEQUENCE</scope>
</reference>
<organism evidence="8 9">
    <name type="scientific">Oldenlandia corymbosa var. corymbosa</name>
    <dbReference type="NCBI Taxonomy" id="529605"/>
    <lineage>
        <taxon>Eukaryota</taxon>
        <taxon>Viridiplantae</taxon>
        <taxon>Streptophyta</taxon>
        <taxon>Embryophyta</taxon>
        <taxon>Tracheophyta</taxon>
        <taxon>Spermatophyta</taxon>
        <taxon>Magnoliopsida</taxon>
        <taxon>eudicotyledons</taxon>
        <taxon>Gunneridae</taxon>
        <taxon>Pentapetalae</taxon>
        <taxon>asterids</taxon>
        <taxon>lamiids</taxon>
        <taxon>Gentianales</taxon>
        <taxon>Rubiaceae</taxon>
        <taxon>Rubioideae</taxon>
        <taxon>Spermacoceae</taxon>
        <taxon>Hedyotis-Oldenlandia complex</taxon>
        <taxon>Oldenlandia</taxon>
    </lineage>
</organism>
<keyword evidence="4 5" id="KW-0862">Zinc</keyword>
<name>A0AAV1CJD8_OLDCO</name>
<dbReference type="CDD" id="cd04278">
    <property type="entry name" value="ZnMc_MMP"/>
    <property type="match status" value="1"/>
</dbReference>
<keyword evidence="9" id="KW-1185">Reference proteome</keyword>
<keyword evidence="1" id="KW-0645">Protease</keyword>
<dbReference type="PRINTS" id="PR00138">
    <property type="entry name" value="MATRIXIN"/>
</dbReference>
<dbReference type="GO" id="GO:0006508">
    <property type="term" value="P:proteolysis"/>
    <property type="evidence" value="ECO:0007669"/>
    <property type="project" value="UniProtKB-KW"/>
</dbReference>
<dbReference type="GO" id="GO:0030574">
    <property type="term" value="P:collagen catabolic process"/>
    <property type="evidence" value="ECO:0007669"/>
    <property type="project" value="TreeGrafter"/>
</dbReference>
<evidence type="ECO:0000256" key="3">
    <source>
        <dbReference type="ARBA" id="ARBA00022801"/>
    </source>
</evidence>
<evidence type="ECO:0000256" key="5">
    <source>
        <dbReference type="PIRSR" id="PIRSR621190-2"/>
    </source>
</evidence>